<name>A0ABU1HKU2_9GAMM</name>
<protein>
    <submittedName>
        <fullName evidence="2">Uncharacterized protein</fullName>
    </submittedName>
</protein>
<reference evidence="2 3" key="1">
    <citation type="submission" date="2023-04" db="EMBL/GenBank/DDBJ databases">
        <title>A long-awaited taxogenomic arrangement of the family Halomonadaceae.</title>
        <authorList>
            <person name="De La Haba R."/>
            <person name="Chuvochina M."/>
            <person name="Wittouck S."/>
            <person name="Arahal D.R."/>
            <person name="Sanchez-Porro C."/>
            <person name="Hugenholtz P."/>
            <person name="Ventosa A."/>
        </authorList>
    </citation>
    <scope>NUCLEOTIDE SEQUENCE [LARGE SCALE GENOMIC DNA]</scope>
    <source>
        <strain evidence="2 3">DSM 26770</strain>
    </source>
</reference>
<dbReference type="Proteomes" id="UP001251374">
    <property type="component" value="Unassembled WGS sequence"/>
</dbReference>
<comment type="caution">
    <text evidence="2">The sequence shown here is derived from an EMBL/GenBank/DDBJ whole genome shotgun (WGS) entry which is preliminary data.</text>
</comment>
<accession>A0ABU1HKU2</accession>
<dbReference type="EMBL" id="JARWAM010000024">
    <property type="protein sequence ID" value="MDR5907643.1"/>
    <property type="molecule type" value="Genomic_DNA"/>
</dbReference>
<evidence type="ECO:0000256" key="1">
    <source>
        <dbReference type="SAM" id="MobiDB-lite"/>
    </source>
</evidence>
<feature type="compositionally biased region" description="Basic and acidic residues" evidence="1">
    <location>
        <begin position="606"/>
        <end position="628"/>
    </location>
</feature>
<evidence type="ECO:0000313" key="2">
    <source>
        <dbReference type="EMBL" id="MDR5907643.1"/>
    </source>
</evidence>
<sequence length="628" mass="67047">MSYQPGFEDMVYLMETQPQAFERPGLMLRSIQRSYRNGEPVNESHVAASLYQEYLGRGAEPLTGSPLPHNNDSAGEEGPDIAFAATCVECTQDDGCCIKAGSVIDKSHPSRKVEWPPVNGATTLLVVAELQGTQLISDVLVNWEGEENCLAGRSDKPCLLTGGLADGRHQITESTSEASVAYQQHLSLALALGDFIPHDVTLALLAFDSLMSLNVLNNQGGRATFQPNQCWPGKDVKEALTVIPYPCIKLDGDITLAVETSFMTHGVSAEVEAKGTLSGQYGRYELTLEGSADSTGHSQETIPRENDAPGLVGMIVNTIQTMDRYIAMGSPSGGSDNGVRYDNSTMGSGVILSKSLTFQPTGFELAPVEGSPDLEVKIGSLDSTLSVGVTGRIDLIEVVSAVLLSPANVRLVQNARARMAAGENVNATIEGYLQLSATGSLTHTVDGGGGNSVATYRIPASGEEAEATFNGISQEFTGELKILGLAELKLHVEGRVFILSAQVGARGSIHTSWTWEVRSRDGVREKRYIFEGVKVSGEAYAEVRATRGGDTNDGQSLGMEMEAGLADSRLEGEAQASDLFGRVRSAIDNSNRQAAGDIEGFNPNPRGDDGNGKTIWEPDPKEPEWVPF</sequence>
<gene>
    <name evidence="2" type="ORF">QC821_20425</name>
</gene>
<proteinExistence type="predicted"/>
<keyword evidence="3" id="KW-1185">Reference proteome</keyword>
<evidence type="ECO:0000313" key="3">
    <source>
        <dbReference type="Proteomes" id="UP001251374"/>
    </source>
</evidence>
<dbReference type="RefSeq" id="WP_309725156.1">
    <property type="nucleotide sequence ID" value="NZ_JARWAM010000024.1"/>
</dbReference>
<organism evidence="2 3">
    <name type="scientific">Franzmannia qiaohouensis</name>
    <dbReference type="NCBI Taxonomy" id="1329370"/>
    <lineage>
        <taxon>Bacteria</taxon>
        <taxon>Pseudomonadati</taxon>
        <taxon>Pseudomonadota</taxon>
        <taxon>Gammaproteobacteria</taxon>
        <taxon>Oceanospirillales</taxon>
        <taxon>Halomonadaceae</taxon>
        <taxon>Franzmannia</taxon>
    </lineage>
</organism>
<feature type="region of interest" description="Disordered" evidence="1">
    <location>
        <begin position="591"/>
        <end position="628"/>
    </location>
</feature>